<dbReference type="VEuPathDB" id="MicrosporidiaDB:HERIO_2736"/>
<feature type="chain" id="PRO_5012597396" evidence="1">
    <location>
        <begin position="20"/>
        <end position="47"/>
    </location>
</feature>
<dbReference type="AlphaFoldDB" id="A0A1X0Q6Q9"/>
<evidence type="ECO:0000256" key="1">
    <source>
        <dbReference type="SAM" id="SignalP"/>
    </source>
</evidence>
<evidence type="ECO:0000313" key="3">
    <source>
        <dbReference type="Proteomes" id="UP000192356"/>
    </source>
</evidence>
<comment type="caution">
    <text evidence="2">The sequence shown here is derived from an EMBL/GenBank/DDBJ whole genome shotgun (WGS) entry which is preliminary data.</text>
</comment>
<proteinExistence type="predicted"/>
<keyword evidence="1" id="KW-0732">Signal</keyword>
<dbReference type="Proteomes" id="UP000192356">
    <property type="component" value="Unassembled WGS sequence"/>
</dbReference>
<gene>
    <name evidence="2" type="ORF">HERIO_2736</name>
</gene>
<protein>
    <submittedName>
        <fullName evidence="2">Uncharacterized protein</fullName>
    </submittedName>
</protein>
<dbReference type="EMBL" id="LVKB01000309">
    <property type="protein sequence ID" value="ORD95448.1"/>
    <property type="molecule type" value="Genomic_DNA"/>
</dbReference>
<organism evidence="2 3">
    <name type="scientific">Hepatospora eriocheir</name>
    <dbReference type="NCBI Taxonomy" id="1081669"/>
    <lineage>
        <taxon>Eukaryota</taxon>
        <taxon>Fungi</taxon>
        <taxon>Fungi incertae sedis</taxon>
        <taxon>Microsporidia</taxon>
        <taxon>Hepatosporidae</taxon>
        <taxon>Hepatospora</taxon>
    </lineage>
</organism>
<evidence type="ECO:0000313" key="2">
    <source>
        <dbReference type="EMBL" id="ORD95448.1"/>
    </source>
</evidence>
<feature type="signal peptide" evidence="1">
    <location>
        <begin position="1"/>
        <end position="19"/>
    </location>
</feature>
<accession>A0A1X0Q6Q9</accession>
<reference evidence="2 3" key="1">
    <citation type="journal article" date="2017" name="Environ. Microbiol.">
        <title>Decay of the glycolytic pathway and adaptation to intranuclear parasitism within Enterocytozoonidae microsporidia.</title>
        <authorList>
            <person name="Wiredu Boakye D."/>
            <person name="Jaroenlak P."/>
            <person name="Prachumwat A."/>
            <person name="Williams T.A."/>
            <person name="Bateman K.S."/>
            <person name="Itsathitphaisarn O."/>
            <person name="Sritunyalucksana K."/>
            <person name="Paszkiewicz K.H."/>
            <person name="Moore K.A."/>
            <person name="Stentiford G.D."/>
            <person name="Williams B.A."/>
        </authorList>
    </citation>
    <scope>NUCLEOTIDE SEQUENCE [LARGE SCALE GENOMIC DNA]</scope>
    <source>
        <strain evidence="2 3">GB1</strain>
    </source>
</reference>
<keyword evidence="3" id="KW-1185">Reference proteome</keyword>
<sequence length="47" mass="5195">MLSFSLSCFLVKFLLKISALILQTSETKHSLLSTTLSCLFTPCLDIS</sequence>
<name>A0A1X0Q6Q9_9MICR</name>